<evidence type="ECO:0000313" key="1">
    <source>
        <dbReference type="EMBL" id="RKN43991.1"/>
    </source>
</evidence>
<dbReference type="RefSeq" id="WP_120677732.1">
    <property type="nucleotide sequence ID" value="NZ_RBAL01000004.1"/>
</dbReference>
<name>A0A3A9Z6K3_9ACTN</name>
<dbReference type="OrthoDB" id="8428173at2"/>
<proteinExistence type="predicted"/>
<reference evidence="1 2" key="1">
    <citation type="journal article" date="2014" name="Int. J. Syst. Evol. Microbiol.">
        <title>Streptomyces hoynatensis sp. nov., isolated from deep marine sediment.</title>
        <authorList>
            <person name="Veyisoglu A."/>
            <person name="Sahin N."/>
        </authorList>
    </citation>
    <scope>NUCLEOTIDE SEQUENCE [LARGE SCALE GENOMIC DNA]</scope>
    <source>
        <strain evidence="1 2">KCTC 29097</strain>
    </source>
</reference>
<dbReference type="AlphaFoldDB" id="A0A3A9Z6K3"/>
<comment type="caution">
    <text evidence="1">The sequence shown here is derived from an EMBL/GenBank/DDBJ whole genome shotgun (WGS) entry which is preliminary data.</text>
</comment>
<dbReference type="EMBL" id="RBAL01000004">
    <property type="protein sequence ID" value="RKN43991.1"/>
    <property type="molecule type" value="Genomic_DNA"/>
</dbReference>
<accession>A0A3A9Z6K3</accession>
<dbReference type="Proteomes" id="UP000272474">
    <property type="component" value="Unassembled WGS sequence"/>
</dbReference>
<protein>
    <submittedName>
        <fullName evidence="1">Lantibiotic dehydratase</fullName>
    </submittedName>
</protein>
<gene>
    <name evidence="1" type="ORF">D7294_09950</name>
</gene>
<evidence type="ECO:0000313" key="2">
    <source>
        <dbReference type="Proteomes" id="UP000272474"/>
    </source>
</evidence>
<keyword evidence="2" id="KW-1185">Reference proteome</keyword>
<sequence length="746" mass="81130">MRRSWSLGPVFVLRHAGLPFDWLEDLGAPAGLLAAAREVLGRERELLAAAAGCGLPHPAVAEPVLQARPGALPGCRDPRYREAARAWTEALERYAAAFAEAEGAASEALRRLLERTELREAVFLSNPDAYHNMLVPFSRPRPLNARWRRVRRQLYTYVQRLCAKNETVSFFGPMAYGTVVPGRQVTLRAGRPRARRVFLSSWAAAELARAVAADRALRAHLPFRRLATAAAAPERDRVLAALARGGLPLPALAAALGRPPRETAALLREMVTAGEVVFGIGPGPLDLCPLATMQRALAALPASGARDHWLGRLRAVEELLTALQEAEFAKKPALVEELEDCFTRATGVPARRAAGGVYADRAVFYEECASPFSLEVGEEVARSWEERLAAALELSTAHGAAAQEAASRLVREALPGEDSLPLPAYAEATRAAFDAEGSRFAAGHAPGYPGEGWRAEAERLGRRAAALPGDRYALLDLCLSAASAAELATAPLALSRLHHHLLTDGWLATMCPDRAAFGAAAREWSAAHPEVAAFDTGRRNKGYYRFPGRRILLRRPSAEEAGDPLALRPEELSVRLGAQGPELRDAAGRRLYAYLPLSDYVKYPPYAALSHPQVLHAAFGAQGREPAVPAVRVGGVLYQRPRWTWDPAEWRLRSPAARFLQMRRAAAVTGRFVYCRSSGERKPYLVDLESVLAADLVAHVAAGAERLTAEAMWPGPEGLWLRDPAGYRYTCELRVQLTGHDTKEGS</sequence>
<organism evidence="1 2">
    <name type="scientific">Streptomyces hoynatensis</name>
    <dbReference type="NCBI Taxonomy" id="1141874"/>
    <lineage>
        <taxon>Bacteria</taxon>
        <taxon>Bacillati</taxon>
        <taxon>Actinomycetota</taxon>
        <taxon>Actinomycetes</taxon>
        <taxon>Kitasatosporales</taxon>
        <taxon>Streptomycetaceae</taxon>
        <taxon>Streptomyces</taxon>
    </lineage>
</organism>